<evidence type="ECO:0000313" key="2">
    <source>
        <dbReference type="Proteomes" id="UP000675653"/>
    </source>
</evidence>
<dbReference type="RefSeq" id="WP_052449290.1">
    <property type="nucleotide sequence ID" value="NZ_CAWMAJ010000006.1"/>
</dbReference>
<dbReference type="EMBL" id="JAGRZL010000042">
    <property type="protein sequence ID" value="MBR7630273.1"/>
    <property type="molecule type" value="Genomic_DNA"/>
</dbReference>
<protein>
    <recommendedName>
        <fullName evidence="3">MABP domain-containing protein</fullName>
    </recommendedName>
</protein>
<gene>
    <name evidence="1" type="ORF">KAT72_14900</name>
</gene>
<evidence type="ECO:0000313" key="1">
    <source>
        <dbReference type="EMBL" id="MBR7630273.1"/>
    </source>
</evidence>
<dbReference type="Proteomes" id="UP000675653">
    <property type="component" value="Unassembled WGS sequence"/>
</dbReference>
<name>A0ABS5GT01_9GAMM</name>
<proteinExistence type="predicted"/>
<sequence>MSYIVEMTARALDNADWTHGMPAGSGWQVVSNKNNDPQDFNQGAEGKYIYIYYQTGTSGKGVAAMRFITGKDATAPTGWQKVDVDLNDGAGGQYIYLCYQKNADADYIATLQSGYGDSVESAFCDFGRSAVVLAQDLNEDAKGKFIYLGYYFN</sequence>
<organism evidence="1 2">
    <name type="scientific">Aeromonas popoffii</name>
    <dbReference type="NCBI Taxonomy" id="70856"/>
    <lineage>
        <taxon>Bacteria</taxon>
        <taxon>Pseudomonadati</taxon>
        <taxon>Pseudomonadota</taxon>
        <taxon>Gammaproteobacteria</taxon>
        <taxon>Aeromonadales</taxon>
        <taxon>Aeromonadaceae</taxon>
        <taxon>Aeromonas</taxon>
    </lineage>
</organism>
<accession>A0ABS5GT01</accession>
<dbReference type="Gene3D" id="2.100.10.50">
    <property type="match status" value="1"/>
</dbReference>
<keyword evidence="2" id="KW-1185">Reference proteome</keyword>
<comment type="caution">
    <text evidence="1">The sequence shown here is derived from an EMBL/GenBank/DDBJ whole genome shotgun (WGS) entry which is preliminary data.</text>
</comment>
<evidence type="ECO:0008006" key="3">
    <source>
        <dbReference type="Google" id="ProtNLM"/>
    </source>
</evidence>
<reference evidence="1 2" key="1">
    <citation type="submission" date="2021-04" db="EMBL/GenBank/DDBJ databases">
        <title>Draft Genome of Aeromonas popoffii ID682, isolated from a natural water source in Idaho.</title>
        <authorList>
            <person name="Testerman T."/>
            <person name="Graf J."/>
        </authorList>
    </citation>
    <scope>NUCLEOTIDE SEQUENCE [LARGE SCALE GENOMIC DNA]</scope>
    <source>
        <strain evidence="1 2">ID682</strain>
    </source>
</reference>